<comment type="caution">
    <text evidence="1">The sequence shown here is derived from an EMBL/GenBank/DDBJ whole genome shotgun (WGS) entry which is preliminary data.</text>
</comment>
<proteinExistence type="predicted"/>
<evidence type="ECO:0000313" key="2">
    <source>
        <dbReference type="Proteomes" id="UP001367508"/>
    </source>
</evidence>
<organism evidence="1 2">
    <name type="scientific">Canavalia gladiata</name>
    <name type="common">Sword bean</name>
    <name type="synonym">Dolichos gladiatus</name>
    <dbReference type="NCBI Taxonomy" id="3824"/>
    <lineage>
        <taxon>Eukaryota</taxon>
        <taxon>Viridiplantae</taxon>
        <taxon>Streptophyta</taxon>
        <taxon>Embryophyta</taxon>
        <taxon>Tracheophyta</taxon>
        <taxon>Spermatophyta</taxon>
        <taxon>Magnoliopsida</taxon>
        <taxon>eudicotyledons</taxon>
        <taxon>Gunneridae</taxon>
        <taxon>Pentapetalae</taxon>
        <taxon>rosids</taxon>
        <taxon>fabids</taxon>
        <taxon>Fabales</taxon>
        <taxon>Fabaceae</taxon>
        <taxon>Papilionoideae</taxon>
        <taxon>50 kb inversion clade</taxon>
        <taxon>NPAAA clade</taxon>
        <taxon>indigoferoid/millettioid clade</taxon>
        <taxon>Phaseoleae</taxon>
        <taxon>Canavalia</taxon>
    </lineage>
</organism>
<dbReference type="EMBL" id="JAYMYQ010000005">
    <property type="protein sequence ID" value="KAK7328580.1"/>
    <property type="molecule type" value="Genomic_DNA"/>
</dbReference>
<reference evidence="1 2" key="1">
    <citation type="submission" date="2024-01" db="EMBL/GenBank/DDBJ databases">
        <title>The genomes of 5 underutilized Papilionoideae crops provide insights into root nodulation and disease resistanc.</title>
        <authorList>
            <person name="Jiang F."/>
        </authorList>
    </citation>
    <scope>NUCLEOTIDE SEQUENCE [LARGE SCALE GENOMIC DNA]</scope>
    <source>
        <strain evidence="1">LVBAO_FW01</strain>
        <tissue evidence="1">Leaves</tissue>
    </source>
</reference>
<accession>A0AAN9Q885</accession>
<name>A0AAN9Q885_CANGL</name>
<protein>
    <submittedName>
        <fullName evidence="1">Uncharacterized protein</fullName>
    </submittedName>
</protein>
<gene>
    <name evidence="1" type="ORF">VNO77_22692</name>
</gene>
<keyword evidence="2" id="KW-1185">Reference proteome</keyword>
<evidence type="ECO:0000313" key="1">
    <source>
        <dbReference type="EMBL" id="KAK7328580.1"/>
    </source>
</evidence>
<dbReference type="Proteomes" id="UP001367508">
    <property type="component" value="Unassembled WGS sequence"/>
</dbReference>
<sequence>MIAKLKICSAIGTASSFLSQNLFGGSIPIFIHKPSAWDSSSHRDAQHVWALFPSLDLNKEIMNYLKSALCSNKEDYEDATIWIRELLIVEVLVIRSVLVEEWTWAVIMQVGCMELVSIQNIIFSTPLSHMHASYWLGRIFLKFITISLWKQGSA</sequence>
<dbReference type="AlphaFoldDB" id="A0AAN9Q885"/>